<dbReference type="PROSITE" id="PS50076">
    <property type="entry name" value="DNAJ_2"/>
    <property type="match status" value="1"/>
</dbReference>
<name>A0A813DV61_POLGL</name>
<dbReference type="OrthoDB" id="441001at2759"/>
<dbReference type="Gene3D" id="3.30.70.20">
    <property type="match status" value="1"/>
</dbReference>
<evidence type="ECO:0000259" key="2">
    <source>
        <dbReference type="PROSITE" id="PS51379"/>
    </source>
</evidence>
<dbReference type="SMART" id="SM00271">
    <property type="entry name" value="DnaJ"/>
    <property type="match status" value="1"/>
</dbReference>
<dbReference type="InterPro" id="IPR036869">
    <property type="entry name" value="J_dom_sf"/>
</dbReference>
<dbReference type="AlphaFoldDB" id="A0A813DV61"/>
<dbReference type="InterPro" id="IPR017896">
    <property type="entry name" value="4Fe4S_Fe-S-bd"/>
</dbReference>
<dbReference type="Proteomes" id="UP000654075">
    <property type="component" value="Unassembled WGS sequence"/>
</dbReference>
<dbReference type="Pfam" id="PF00226">
    <property type="entry name" value="DnaJ"/>
    <property type="match status" value="1"/>
</dbReference>
<sequence>MAPEQWPFWAPKVSSAELVFGRMAPEQWLIRRGKRGGLGATRSVCASVASVVLGRLLQSVQPHFPGRPDVAMITMRGARSSGPSVAPIEMAVGSEDLGIRSGSGWSLGRSDAGKFKASGIAPAGLAAAVAGAAAAAAVFVGGRFLISGSDVCGRQGKDVQQRGRTARQQAAPHVSEDLSNLATLPLPTNLYELLHIKHDANEQAVKKAYHNAQKICHPDVAGDEGEEMCMLLNDAYELLTDPPSRESYDAQIQIKPLAKFVQHIATDLLPAWTTDRKKTRKSRSAYDGVPMSKSKWDKVKVEDRGPKHAAQQFAFVDEWNCIGCRNCCEIAPHTFCIQAESGRANAYTQWGNSEEYLDYAIASCPVECIYWVSREELQVLEHVTADKMFDSAGWLPCPMAVSQGQLPPSADPFKMAATFKDKVAHEKHMQEIASHHQKSARADQFQTRLFEVFDHLTPKLRHAIQALGG</sequence>
<reference evidence="3" key="1">
    <citation type="submission" date="2021-02" db="EMBL/GenBank/DDBJ databases">
        <authorList>
            <person name="Dougan E. K."/>
            <person name="Rhodes N."/>
            <person name="Thang M."/>
            <person name="Chan C."/>
        </authorList>
    </citation>
    <scope>NUCLEOTIDE SEQUENCE</scope>
</reference>
<dbReference type="CDD" id="cd06257">
    <property type="entry name" value="DnaJ"/>
    <property type="match status" value="1"/>
</dbReference>
<evidence type="ECO:0008006" key="5">
    <source>
        <dbReference type="Google" id="ProtNLM"/>
    </source>
</evidence>
<dbReference type="Gene3D" id="1.10.287.110">
    <property type="entry name" value="DnaJ domain"/>
    <property type="match status" value="1"/>
</dbReference>
<dbReference type="PRINTS" id="PR00625">
    <property type="entry name" value="JDOMAIN"/>
</dbReference>
<keyword evidence="4" id="KW-1185">Reference proteome</keyword>
<proteinExistence type="predicted"/>
<dbReference type="SUPFAM" id="SSF54862">
    <property type="entry name" value="4Fe-4S ferredoxins"/>
    <property type="match status" value="1"/>
</dbReference>
<feature type="domain" description="J" evidence="1">
    <location>
        <begin position="189"/>
        <end position="252"/>
    </location>
</feature>
<evidence type="ECO:0000313" key="3">
    <source>
        <dbReference type="EMBL" id="CAE8590253.1"/>
    </source>
</evidence>
<protein>
    <recommendedName>
        <fullName evidence="5">J domain-containing protein</fullName>
    </recommendedName>
</protein>
<accession>A0A813DV61</accession>
<dbReference type="PANTHER" id="PTHR45295:SF1">
    <property type="entry name" value="CHAPERONE PROTEIN DNAJ C76, CHLOROPLASTIC"/>
    <property type="match status" value="1"/>
</dbReference>
<dbReference type="Pfam" id="PF13370">
    <property type="entry name" value="Fer4_13"/>
    <property type="match status" value="1"/>
</dbReference>
<evidence type="ECO:0000313" key="4">
    <source>
        <dbReference type="Proteomes" id="UP000654075"/>
    </source>
</evidence>
<dbReference type="EMBL" id="CAJNNV010004162">
    <property type="protein sequence ID" value="CAE8590253.1"/>
    <property type="molecule type" value="Genomic_DNA"/>
</dbReference>
<dbReference type="PROSITE" id="PS51379">
    <property type="entry name" value="4FE4S_FER_2"/>
    <property type="match status" value="1"/>
</dbReference>
<dbReference type="PANTHER" id="PTHR45295">
    <property type="entry name" value="CHAPERONE PROTEIN DNAJ C76, CHLOROPLASTIC"/>
    <property type="match status" value="1"/>
</dbReference>
<comment type="caution">
    <text evidence="3">The sequence shown here is derived from an EMBL/GenBank/DDBJ whole genome shotgun (WGS) entry which is preliminary data.</text>
</comment>
<gene>
    <name evidence="3" type="ORF">PGLA1383_LOCUS8977</name>
</gene>
<feature type="domain" description="4Fe-4S ferredoxin-type" evidence="2">
    <location>
        <begin position="312"/>
        <end position="342"/>
    </location>
</feature>
<dbReference type="InterPro" id="IPR001623">
    <property type="entry name" value="DnaJ_domain"/>
</dbReference>
<dbReference type="SUPFAM" id="SSF46565">
    <property type="entry name" value="Chaperone J-domain"/>
    <property type="match status" value="1"/>
</dbReference>
<evidence type="ECO:0000259" key="1">
    <source>
        <dbReference type="PROSITE" id="PS50076"/>
    </source>
</evidence>
<organism evidence="3 4">
    <name type="scientific">Polarella glacialis</name>
    <name type="common">Dinoflagellate</name>
    <dbReference type="NCBI Taxonomy" id="89957"/>
    <lineage>
        <taxon>Eukaryota</taxon>
        <taxon>Sar</taxon>
        <taxon>Alveolata</taxon>
        <taxon>Dinophyceae</taxon>
        <taxon>Suessiales</taxon>
        <taxon>Suessiaceae</taxon>
        <taxon>Polarella</taxon>
    </lineage>
</organism>